<dbReference type="Gene3D" id="1.10.287.130">
    <property type="match status" value="1"/>
</dbReference>
<dbReference type="Pfam" id="PF00512">
    <property type="entry name" value="HisKA"/>
    <property type="match status" value="1"/>
</dbReference>
<dbReference type="EC" id="2.7.13.3" evidence="2"/>
<dbReference type="InterPro" id="IPR000700">
    <property type="entry name" value="PAS-assoc_C"/>
</dbReference>
<dbReference type="SMART" id="SM00387">
    <property type="entry name" value="HATPase_c"/>
    <property type="match status" value="1"/>
</dbReference>
<evidence type="ECO:0000259" key="9">
    <source>
        <dbReference type="PROSITE" id="PS50113"/>
    </source>
</evidence>
<evidence type="ECO:0000313" key="10">
    <source>
        <dbReference type="EMBL" id="TWT30226.1"/>
    </source>
</evidence>
<dbReference type="CDD" id="cd00130">
    <property type="entry name" value="PAS"/>
    <property type="match status" value="4"/>
</dbReference>
<keyword evidence="11" id="KW-1185">Reference proteome</keyword>
<dbReference type="SUPFAM" id="SSF55785">
    <property type="entry name" value="PYP-like sensor domain (PAS domain)"/>
    <property type="match status" value="4"/>
</dbReference>
<dbReference type="AlphaFoldDB" id="A0A5C5UV32"/>
<dbReference type="PROSITE" id="PS50113">
    <property type="entry name" value="PAC"/>
    <property type="match status" value="3"/>
</dbReference>
<dbReference type="FunFam" id="3.30.450.20:FF:000099">
    <property type="entry name" value="Sensory box sensor histidine kinase"/>
    <property type="match status" value="1"/>
</dbReference>
<keyword evidence="4" id="KW-0808">Transferase</keyword>
<dbReference type="Gene3D" id="3.30.565.10">
    <property type="entry name" value="Histidine kinase-like ATPase, C-terminal domain"/>
    <property type="match status" value="1"/>
</dbReference>
<dbReference type="SUPFAM" id="SSF47384">
    <property type="entry name" value="Homodimeric domain of signal transducing histidine kinase"/>
    <property type="match status" value="1"/>
</dbReference>
<dbReference type="PANTHER" id="PTHR43304">
    <property type="entry name" value="PHYTOCHROME-LIKE PROTEIN CPH1"/>
    <property type="match status" value="1"/>
</dbReference>
<evidence type="ECO:0000256" key="2">
    <source>
        <dbReference type="ARBA" id="ARBA00012438"/>
    </source>
</evidence>
<accession>A0A5C5UV32</accession>
<dbReference type="PRINTS" id="PR00344">
    <property type="entry name" value="BCTRLSENSOR"/>
</dbReference>
<evidence type="ECO:0000256" key="6">
    <source>
        <dbReference type="SAM" id="MobiDB-lite"/>
    </source>
</evidence>
<dbReference type="Pfam" id="PF00989">
    <property type="entry name" value="PAS"/>
    <property type="match status" value="1"/>
</dbReference>
<dbReference type="InterPro" id="IPR035965">
    <property type="entry name" value="PAS-like_dom_sf"/>
</dbReference>
<dbReference type="PROSITE" id="PS50109">
    <property type="entry name" value="HIS_KIN"/>
    <property type="match status" value="1"/>
</dbReference>
<gene>
    <name evidence="10" type="ORF">KOR34_47840</name>
</gene>
<dbReference type="SMART" id="SM00091">
    <property type="entry name" value="PAS"/>
    <property type="match status" value="5"/>
</dbReference>
<dbReference type="CDD" id="cd00082">
    <property type="entry name" value="HisKA"/>
    <property type="match status" value="1"/>
</dbReference>
<dbReference type="InterPro" id="IPR001610">
    <property type="entry name" value="PAC"/>
</dbReference>
<dbReference type="PROSITE" id="PS50112">
    <property type="entry name" value="PAS"/>
    <property type="match status" value="4"/>
</dbReference>
<evidence type="ECO:0000313" key="11">
    <source>
        <dbReference type="Proteomes" id="UP000316714"/>
    </source>
</evidence>
<dbReference type="InterPro" id="IPR003594">
    <property type="entry name" value="HATPase_dom"/>
</dbReference>
<proteinExistence type="predicted"/>
<dbReference type="Proteomes" id="UP000316714">
    <property type="component" value="Unassembled WGS sequence"/>
</dbReference>
<protein>
    <recommendedName>
        <fullName evidence="2">histidine kinase</fullName>
        <ecNumber evidence="2">2.7.13.3</ecNumber>
    </recommendedName>
</protein>
<dbReference type="GO" id="GO:0000155">
    <property type="term" value="F:phosphorelay sensor kinase activity"/>
    <property type="evidence" value="ECO:0007669"/>
    <property type="project" value="InterPro"/>
</dbReference>
<feature type="domain" description="PAS" evidence="8">
    <location>
        <begin position="297"/>
        <end position="368"/>
    </location>
</feature>
<dbReference type="InterPro" id="IPR004358">
    <property type="entry name" value="Sig_transdc_His_kin-like_C"/>
</dbReference>
<evidence type="ECO:0000256" key="4">
    <source>
        <dbReference type="ARBA" id="ARBA00022679"/>
    </source>
</evidence>
<dbReference type="InterPro" id="IPR000014">
    <property type="entry name" value="PAS"/>
</dbReference>
<feature type="region of interest" description="Disordered" evidence="6">
    <location>
        <begin position="1"/>
        <end position="44"/>
    </location>
</feature>
<organism evidence="10 11">
    <name type="scientific">Posidoniimonas corsicana</name>
    <dbReference type="NCBI Taxonomy" id="1938618"/>
    <lineage>
        <taxon>Bacteria</taxon>
        <taxon>Pseudomonadati</taxon>
        <taxon>Planctomycetota</taxon>
        <taxon>Planctomycetia</taxon>
        <taxon>Pirellulales</taxon>
        <taxon>Lacipirellulaceae</taxon>
        <taxon>Posidoniimonas</taxon>
    </lineage>
</organism>
<dbReference type="InterPro" id="IPR013655">
    <property type="entry name" value="PAS_fold_3"/>
</dbReference>
<dbReference type="OrthoDB" id="5287556at2"/>
<feature type="domain" description="PAC" evidence="9">
    <location>
        <begin position="626"/>
        <end position="679"/>
    </location>
</feature>
<sequence length="1054" mass="115442">MPQRSTASDASPTPRHQPATPPNGPRADPPVPPHGEGNHFGGPQASAADLRIAVDMSPAPCCWLGRNGAILHCNSLATDLLGAVPPPGTLIQSFGVPWERIGSDGSGTAEVAEMPATLRDAAGVKRQVQLSVRAIENGDFLCALTELPSTESCSAGGALNAEDERDRLRTVLENVASGVVVMDFNGVVRGAYSVRCGGQETPLTPGVNIRQVRDQFHVELPSGEPLPFEQWPYMKMMRGEEVNDVLLYVQPRGKPHGGWFRYNGRKVHDEHGGEDLFVMTVRDESDQQNALAALRESEGRFRQIFDNTAVGLTMIDSATGQFLAANGRVAEMLGYSPKELLGKTFADVTHPDDREADAARFKAAIADGKLQYGMEKRYQRKDGSTMCALLEVVVRREDEDLPRRSYGIILDITARKQAEERLRESEERFRAIFENAAVGVTVVEAISRRFMEVNRCFADMLGYTRDEMLRLTVDDITHPEDIEKYPRGLAAAVEQGGREFVAEKRHLCKDGSVKWVSVDVAVQRDYRGRPTHSIGIVRDITATKTADRKLRESETRFRRLADSIPEIVWVSEADGRLRYRNRRSEELFQTFLQDSQDPRVAKIIHPLDVARRNKAWARSLRTGEDYECELRVADPDGANFRWMLSRAVAARDDSGQIEGWYGTATDIHDLKVAEQALQQERERFMTIAQASPGVLNTLHIDPGGRLSFPYASAGIVDLTGIPSSALEADASHLLDAVHPDDLAGLLQTVQQAAAGRDGWCHQFRIRCPDRGEVWLEGRYAHGAVMNGAVTQHGVLTDVTDSRRLADHIRDTQKMEAIGRLAGGVAHDFNNLLAVILGEAELQLETERLDDSTREALSVIAEAAGKGATLTRQLLTFSRRRAETSLSLDLSEQIQALWKLAARLVGKGVQCDNALSESALPVRAAPGQLEQALFNLLINARDAMSGEGTITIGTRLVDQECVAGRSETGPWAELFVRDHGPGIPEEVRQRMFEPFFTTKEVGKGTGLGLAVVHGIAEQCGGAILAESPPEGGATFRLLLPLCPPDADPADGRTGG</sequence>
<evidence type="ECO:0000259" key="8">
    <source>
        <dbReference type="PROSITE" id="PS50112"/>
    </source>
</evidence>
<comment type="caution">
    <text evidence="10">The sequence shown here is derived from an EMBL/GenBank/DDBJ whole genome shotgun (WGS) entry which is preliminary data.</text>
</comment>
<dbReference type="InterPro" id="IPR003661">
    <property type="entry name" value="HisK_dim/P_dom"/>
</dbReference>
<dbReference type="EMBL" id="SIHJ01000005">
    <property type="protein sequence ID" value="TWT30226.1"/>
    <property type="molecule type" value="Genomic_DNA"/>
</dbReference>
<evidence type="ECO:0000256" key="3">
    <source>
        <dbReference type="ARBA" id="ARBA00022553"/>
    </source>
</evidence>
<keyword evidence="5" id="KW-0418">Kinase</keyword>
<evidence type="ECO:0000256" key="1">
    <source>
        <dbReference type="ARBA" id="ARBA00000085"/>
    </source>
</evidence>
<feature type="compositionally biased region" description="Polar residues" evidence="6">
    <location>
        <begin position="1"/>
        <end position="11"/>
    </location>
</feature>
<feature type="domain" description="Histidine kinase" evidence="7">
    <location>
        <begin position="823"/>
        <end position="1042"/>
    </location>
</feature>
<feature type="domain" description="PAS" evidence="8">
    <location>
        <begin position="553"/>
        <end position="623"/>
    </location>
</feature>
<dbReference type="InterPro" id="IPR036890">
    <property type="entry name" value="HATPase_C_sf"/>
</dbReference>
<dbReference type="Pfam" id="PF02518">
    <property type="entry name" value="HATPase_c"/>
    <property type="match status" value="1"/>
</dbReference>
<evidence type="ECO:0000256" key="5">
    <source>
        <dbReference type="ARBA" id="ARBA00022777"/>
    </source>
</evidence>
<name>A0A5C5UV32_9BACT</name>
<dbReference type="InterPro" id="IPR005467">
    <property type="entry name" value="His_kinase_dom"/>
</dbReference>
<evidence type="ECO:0000259" key="7">
    <source>
        <dbReference type="PROSITE" id="PS50109"/>
    </source>
</evidence>
<keyword evidence="3" id="KW-0597">Phosphoprotein</keyword>
<feature type="domain" description="PAS" evidence="8">
    <location>
        <begin position="425"/>
        <end position="496"/>
    </location>
</feature>
<dbReference type="NCBIfam" id="TIGR00229">
    <property type="entry name" value="sensory_box"/>
    <property type="match status" value="3"/>
</dbReference>
<dbReference type="InterPro" id="IPR036097">
    <property type="entry name" value="HisK_dim/P_sf"/>
</dbReference>
<feature type="domain" description="PAC" evidence="9">
    <location>
        <begin position="372"/>
        <end position="424"/>
    </location>
</feature>
<comment type="catalytic activity">
    <reaction evidence="1">
        <text>ATP + protein L-histidine = ADP + protein N-phospho-L-histidine.</text>
        <dbReference type="EC" id="2.7.13.3"/>
    </reaction>
</comment>
<feature type="domain" description="PAC" evidence="9">
    <location>
        <begin position="500"/>
        <end position="552"/>
    </location>
</feature>
<dbReference type="SMART" id="SM00086">
    <property type="entry name" value="PAC"/>
    <property type="match status" value="5"/>
</dbReference>
<dbReference type="SUPFAM" id="SSF55874">
    <property type="entry name" value="ATPase domain of HSP90 chaperone/DNA topoisomerase II/histidine kinase"/>
    <property type="match status" value="1"/>
</dbReference>
<reference evidence="10 11" key="1">
    <citation type="submission" date="2019-02" db="EMBL/GenBank/DDBJ databases">
        <title>Deep-cultivation of Planctomycetes and their phenomic and genomic characterization uncovers novel biology.</title>
        <authorList>
            <person name="Wiegand S."/>
            <person name="Jogler M."/>
            <person name="Boedeker C."/>
            <person name="Pinto D."/>
            <person name="Vollmers J."/>
            <person name="Rivas-Marin E."/>
            <person name="Kohn T."/>
            <person name="Peeters S.H."/>
            <person name="Heuer A."/>
            <person name="Rast P."/>
            <person name="Oberbeckmann S."/>
            <person name="Bunk B."/>
            <person name="Jeske O."/>
            <person name="Meyerdierks A."/>
            <person name="Storesund J.E."/>
            <person name="Kallscheuer N."/>
            <person name="Luecker S."/>
            <person name="Lage O.M."/>
            <person name="Pohl T."/>
            <person name="Merkel B.J."/>
            <person name="Hornburger P."/>
            <person name="Mueller R.-W."/>
            <person name="Bruemmer F."/>
            <person name="Labrenz M."/>
            <person name="Spormann A.M."/>
            <person name="Op Den Camp H."/>
            <person name="Overmann J."/>
            <person name="Amann R."/>
            <person name="Jetten M.S.M."/>
            <person name="Mascher T."/>
            <person name="Medema M.H."/>
            <person name="Devos D.P."/>
            <person name="Kaster A.-K."/>
            <person name="Ovreas L."/>
            <person name="Rohde M."/>
            <person name="Galperin M.Y."/>
            <person name="Jogler C."/>
        </authorList>
    </citation>
    <scope>NUCLEOTIDE SEQUENCE [LARGE SCALE GENOMIC DNA]</scope>
    <source>
        <strain evidence="10 11">KOR34</strain>
    </source>
</reference>
<dbReference type="GO" id="GO:0006355">
    <property type="term" value="P:regulation of DNA-templated transcription"/>
    <property type="evidence" value="ECO:0007669"/>
    <property type="project" value="InterPro"/>
</dbReference>
<dbReference type="Gene3D" id="3.30.450.20">
    <property type="entry name" value="PAS domain"/>
    <property type="match status" value="5"/>
</dbReference>
<feature type="compositionally biased region" description="Pro residues" evidence="6">
    <location>
        <begin position="19"/>
        <end position="33"/>
    </location>
</feature>
<dbReference type="SMART" id="SM00388">
    <property type="entry name" value="HisKA"/>
    <property type="match status" value="1"/>
</dbReference>
<dbReference type="Pfam" id="PF08447">
    <property type="entry name" value="PAS_3"/>
    <property type="match status" value="3"/>
</dbReference>
<feature type="domain" description="PAS" evidence="8">
    <location>
        <begin position="700"/>
        <end position="756"/>
    </location>
</feature>
<dbReference type="InterPro" id="IPR013767">
    <property type="entry name" value="PAS_fold"/>
</dbReference>
<dbReference type="PANTHER" id="PTHR43304:SF1">
    <property type="entry name" value="PAC DOMAIN-CONTAINING PROTEIN"/>
    <property type="match status" value="1"/>
</dbReference>
<dbReference type="InterPro" id="IPR052162">
    <property type="entry name" value="Sensor_kinase/Photoreceptor"/>
</dbReference>
<dbReference type="RefSeq" id="WP_146568593.1">
    <property type="nucleotide sequence ID" value="NZ_SIHJ01000005.1"/>
</dbReference>